<protein>
    <submittedName>
        <fullName evidence="1">Uncharacterized protein</fullName>
    </submittedName>
</protein>
<sequence>MTTNLLSQQDGIVPDTLLKSNQSWFLHITDQSVNDFYCSSEEEDEDYDIFDDSEYNEAICACGKKLSAGWNCNQCRINCSTCQRALLPEEECSRCTR</sequence>
<gene>
    <name evidence="1" type="ORF">RO3G_12887</name>
</gene>
<dbReference type="InParanoid" id="I1CI96"/>
<dbReference type="OMA" id="EYNQAIC"/>
<proteinExistence type="predicted"/>
<dbReference type="RefSeq" id="XP_067523572.1">
    <property type="nucleotide sequence ID" value="XM_067667471.1"/>
</dbReference>
<name>I1CI96_RHIO9</name>
<accession>I1CI96</accession>
<evidence type="ECO:0000313" key="2">
    <source>
        <dbReference type="Proteomes" id="UP000009138"/>
    </source>
</evidence>
<dbReference type="Proteomes" id="UP000009138">
    <property type="component" value="Unassembled WGS sequence"/>
</dbReference>
<keyword evidence="2" id="KW-1185">Reference proteome</keyword>
<dbReference type="GeneID" id="93619852"/>
<dbReference type="AlphaFoldDB" id="I1CI96"/>
<dbReference type="eggNOG" id="ENOG502TASB">
    <property type="taxonomic scope" value="Eukaryota"/>
</dbReference>
<dbReference type="EMBL" id="CH476742">
    <property type="protein sequence ID" value="EIE88176.1"/>
    <property type="molecule type" value="Genomic_DNA"/>
</dbReference>
<evidence type="ECO:0000313" key="1">
    <source>
        <dbReference type="EMBL" id="EIE88176.1"/>
    </source>
</evidence>
<dbReference type="VEuPathDB" id="FungiDB:RO3G_12887"/>
<organism evidence="1 2">
    <name type="scientific">Rhizopus delemar (strain RA 99-880 / ATCC MYA-4621 / FGSC 9543 / NRRL 43880)</name>
    <name type="common">Mucormycosis agent</name>
    <name type="synonym">Rhizopus arrhizus var. delemar</name>
    <dbReference type="NCBI Taxonomy" id="246409"/>
    <lineage>
        <taxon>Eukaryota</taxon>
        <taxon>Fungi</taxon>
        <taxon>Fungi incertae sedis</taxon>
        <taxon>Mucoromycota</taxon>
        <taxon>Mucoromycotina</taxon>
        <taxon>Mucoromycetes</taxon>
        <taxon>Mucorales</taxon>
        <taxon>Mucorineae</taxon>
        <taxon>Rhizopodaceae</taxon>
        <taxon>Rhizopus</taxon>
    </lineage>
</organism>
<reference evidence="1 2" key="1">
    <citation type="journal article" date="2009" name="PLoS Genet.">
        <title>Genomic analysis of the basal lineage fungus Rhizopus oryzae reveals a whole-genome duplication.</title>
        <authorList>
            <person name="Ma L.-J."/>
            <person name="Ibrahim A.S."/>
            <person name="Skory C."/>
            <person name="Grabherr M.G."/>
            <person name="Burger G."/>
            <person name="Butler M."/>
            <person name="Elias M."/>
            <person name="Idnurm A."/>
            <person name="Lang B.F."/>
            <person name="Sone T."/>
            <person name="Abe A."/>
            <person name="Calvo S.E."/>
            <person name="Corrochano L.M."/>
            <person name="Engels R."/>
            <person name="Fu J."/>
            <person name="Hansberg W."/>
            <person name="Kim J.-M."/>
            <person name="Kodira C.D."/>
            <person name="Koehrsen M.J."/>
            <person name="Liu B."/>
            <person name="Miranda-Saavedra D."/>
            <person name="O'Leary S."/>
            <person name="Ortiz-Castellanos L."/>
            <person name="Poulter R."/>
            <person name="Rodriguez-Romero J."/>
            <person name="Ruiz-Herrera J."/>
            <person name="Shen Y.-Q."/>
            <person name="Zeng Q."/>
            <person name="Galagan J."/>
            <person name="Birren B.W."/>
            <person name="Cuomo C.A."/>
            <person name="Wickes B.L."/>
        </authorList>
    </citation>
    <scope>NUCLEOTIDE SEQUENCE [LARGE SCALE GENOMIC DNA]</scope>
    <source>
        <strain evidence="2">RA 99-880 / ATCC MYA-4621 / FGSC 9543 / NRRL 43880</strain>
    </source>
</reference>
<dbReference type="OrthoDB" id="2217043at2759"/>